<dbReference type="RefSeq" id="WP_324690421.1">
    <property type="nucleotide sequence ID" value="NZ_BAABCR010000015.1"/>
</dbReference>
<evidence type="ECO:0000313" key="3">
    <source>
        <dbReference type="Proteomes" id="UP001500968"/>
    </source>
</evidence>
<reference evidence="3" key="1">
    <citation type="journal article" date="2019" name="Int. J. Syst. Evol. Microbiol.">
        <title>The Global Catalogue of Microorganisms (GCM) 10K type strain sequencing project: providing services to taxonomists for standard genome sequencing and annotation.</title>
        <authorList>
            <consortium name="The Broad Institute Genomics Platform"/>
            <consortium name="The Broad Institute Genome Sequencing Center for Infectious Disease"/>
            <person name="Wu L."/>
            <person name="Ma J."/>
        </authorList>
    </citation>
    <scope>NUCLEOTIDE SEQUENCE [LARGE SCALE GENOMIC DNA]</scope>
    <source>
        <strain evidence="3">JCM 17064</strain>
    </source>
</reference>
<gene>
    <name evidence="2" type="ORF">GCM10022386_24880</name>
</gene>
<sequence>MDEVTLPYHLAIPTIISLIGLIAILFYRKNLFAKNKLLWISITVFLIIYLYFVGSATYETVYYQWNLNRYDLDKDGMFGGREITEEQKEAMRKLTNDTGRNFSFITGFVFALIISAGVYVAGKIIAKSQRQ</sequence>
<feature type="transmembrane region" description="Helical" evidence="1">
    <location>
        <begin position="6"/>
        <end position="26"/>
    </location>
</feature>
<accession>A0ABP7U960</accession>
<proteinExistence type="predicted"/>
<organism evidence="2 3">
    <name type="scientific">Flavobacterium cheonhonense</name>
    <dbReference type="NCBI Taxonomy" id="706185"/>
    <lineage>
        <taxon>Bacteria</taxon>
        <taxon>Pseudomonadati</taxon>
        <taxon>Bacteroidota</taxon>
        <taxon>Flavobacteriia</taxon>
        <taxon>Flavobacteriales</taxon>
        <taxon>Flavobacteriaceae</taxon>
        <taxon>Flavobacterium</taxon>
    </lineage>
</organism>
<evidence type="ECO:0008006" key="4">
    <source>
        <dbReference type="Google" id="ProtNLM"/>
    </source>
</evidence>
<evidence type="ECO:0000313" key="2">
    <source>
        <dbReference type="EMBL" id="GAA4038018.1"/>
    </source>
</evidence>
<keyword evidence="3" id="KW-1185">Reference proteome</keyword>
<feature type="transmembrane region" description="Helical" evidence="1">
    <location>
        <begin position="102"/>
        <end position="122"/>
    </location>
</feature>
<protein>
    <recommendedName>
        <fullName evidence="4">DUF3899 domain-containing protein</fullName>
    </recommendedName>
</protein>
<keyword evidence="1" id="KW-0472">Membrane</keyword>
<keyword evidence="1" id="KW-0812">Transmembrane</keyword>
<name>A0ABP7U960_9FLAO</name>
<keyword evidence="1" id="KW-1133">Transmembrane helix</keyword>
<dbReference type="EMBL" id="BAABCR010000015">
    <property type="protein sequence ID" value="GAA4038018.1"/>
    <property type="molecule type" value="Genomic_DNA"/>
</dbReference>
<feature type="transmembrane region" description="Helical" evidence="1">
    <location>
        <begin position="38"/>
        <end position="58"/>
    </location>
</feature>
<evidence type="ECO:0000256" key="1">
    <source>
        <dbReference type="SAM" id="Phobius"/>
    </source>
</evidence>
<comment type="caution">
    <text evidence="2">The sequence shown here is derived from an EMBL/GenBank/DDBJ whole genome shotgun (WGS) entry which is preliminary data.</text>
</comment>
<dbReference type="Proteomes" id="UP001500968">
    <property type="component" value="Unassembled WGS sequence"/>
</dbReference>